<dbReference type="EMBL" id="SNRW01044302">
    <property type="protein sequence ID" value="KAA6324746.1"/>
    <property type="molecule type" value="Genomic_DNA"/>
</dbReference>
<proteinExistence type="predicted"/>
<comment type="caution">
    <text evidence="1">The sequence shown here is derived from an EMBL/GenBank/DDBJ whole genome shotgun (WGS) entry which is preliminary data.</text>
</comment>
<feature type="non-terminal residue" evidence="1">
    <location>
        <position position="35"/>
    </location>
</feature>
<dbReference type="AlphaFoldDB" id="A0A5J4QSB1"/>
<dbReference type="Proteomes" id="UP000324800">
    <property type="component" value="Unassembled WGS sequence"/>
</dbReference>
<organism evidence="1 2">
    <name type="scientific">Streblomastix strix</name>
    <dbReference type="NCBI Taxonomy" id="222440"/>
    <lineage>
        <taxon>Eukaryota</taxon>
        <taxon>Metamonada</taxon>
        <taxon>Preaxostyla</taxon>
        <taxon>Oxymonadida</taxon>
        <taxon>Streblomastigidae</taxon>
        <taxon>Streblomastix</taxon>
    </lineage>
</organism>
<evidence type="ECO:0000313" key="1">
    <source>
        <dbReference type="EMBL" id="KAA6324746.1"/>
    </source>
</evidence>
<protein>
    <submittedName>
        <fullName evidence="1">Uncharacterized protein</fullName>
    </submittedName>
</protein>
<sequence length="35" mass="3862">MIEAEVTAEIIITTKTITKKFEGVRAKIKVEAGIE</sequence>
<evidence type="ECO:0000313" key="2">
    <source>
        <dbReference type="Proteomes" id="UP000324800"/>
    </source>
</evidence>
<accession>A0A5J4QSB1</accession>
<reference evidence="1 2" key="1">
    <citation type="submission" date="2019-03" db="EMBL/GenBank/DDBJ databases">
        <title>Single cell metagenomics reveals metabolic interactions within the superorganism composed of flagellate Streblomastix strix and complex community of Bacteroidetes bacteria on its surface.</title>
        <authorList>
            <person name="Treitli S.C."/>
            <person name="Kolisko M."/>
            <person name="Husnik F."/>
            <person name="Keeling P."/>
            <person name="Hampl V."/>
        </authorList>
    </citation>
    <scope>NUCLEOTIDE SEQUENCE [LARGE SCALE GENOMIC DNA]</scope>
    <source>
        <strain evidence="1">ST1C</strain>
    </source>
</reference>
<name>A0A5J4QSB1_9EUKA</name>
<gene>
    <name evidence="1" type="ORF">EZS28_054152</name>
</gene>